<feature type="domain" description="Ig-like" evidence="5">
    <location>
        <begin position="1705"/>
        <end position="1795"/>
    </location>
</feature>
<dbReference type="PANTHER" id="PTHR13817:SF166">
    <property type="entry name" value="NEURONAL IGCAM-RELATED"/>
    <property type="match status" value="1"/>
</dbReference>
<dbReference type="SUPFAM" id="SSF49313">
    <property type="entry name" value="Cadherin-like"/>
    <property type="match status" value="2"/>
</dbReference>
<feature type="domain" description="Fibronectin type-III" evidence="6">
    <location>
        <begin position="295"/>
        <end position="390"/>
    </location>
</feature>
<dbReference type="Gene3D" id="2.40.100.10">
    <property type="entry name" value="Cyclophilin-like"/>
    <property type="match status" value="1"/>
</dbReference>
<organism evidence="7 8">
    <name type="scientific">Brevifollis gellanilyticus</name>
    <dbReference type="NCBI Taxonomy" id="748831"/>
    <lineage>
        <taxon>Bacteria</taxon>
        <taxon>Pseudomonadati</taxon>
        <taxon>Verrucomicrobiota</taxon>
        <taxon>Verrucomicrobiia</taxon>
        <taxon>Verrucomicrobiales</taxon>
        <taxon>Verrucomicrobiaceae</taxon>
    </lineage>
</organism>
<name>A0A512M5K2_9BACT</name>
<evidence type="ECO:0000259" key="4">
    <source>
        <dbReference type="PROSITE" id="PS50072"/>
    </source>
</evidence>
<dbReference type="CDD" id="cd00063">
    <property type="entry name" value="FN3"/>
    <property type="match status" value="2"/>
</dbReference>
<keyword evidence="3" id="KW-0732">Signal</keyword>
<dbReference type="PROSITE" id="PS50853">
    <property type="entry name" value="FN3"/>
    <property type="match status" value="2"/>
</dbReference>
<dbReference type="Pfam" id="PF13927">
    <property type="entry name" value="Ig_3"/>
    <property type="match status" value="4"/>
</dbReference>
<feature type="domain" description="PPIase cyclophilin-type" evidence="4">
    <location>
        <begin position="665"/>
        <end position="831"/>
    </location>
</feature>
<feature type="domain" description="Ig-like" evidence="5">
    <location>
        <begin position="942"/>
        <end position="1021"/>
    </location>
</feature>
<dbReference type="GO" id="GO:0003755">
    <property type="term" value="F:peptidyl-prolyl cis-trans isomerase activity"/>
    <property type="evidence" value="ECO:0007669"/>
    <property type="project" value="InterPro"/>
</dbReference>
<dbReference type="SUPFAM" id="SSF48726">
    <property type="entry name" value="Immunoglobulin"/>
    <property type="match status" value="7"/>
</dbReference>
<dbReference type="Pfam" id="PF00160">
    <property type="entry name" value="Pro_isomerase"/>
    <property type="match status" value="1"/>
</dbReference>
<evidence type="ECO:0008006" key="9">
    <source>
        <dbReference type="Google" id="ProtNLM"/>
    </source>
</evidence>
<feature type="domain" description="Ig-like" evidence="5">
    <location>
        <begin position="1025"/>
        <end position="1106"/>
    </location>
</feature>
<dbReference type="OrthoDB" id="188139at2"/>
<dbReference type="InterPro" id="IPR015919">
    <property type="entry name" value="Cadherin-like_sf"/>
</dbReference>
<dbReference type="InterPro" id="IPR003961">
    <property type="entry name" value="FN3_dom"/>
</dbReference>
<feature type="chain" id="PRO_5021927387" description="Staphylococcus aureus surface protein A" evidence="3">
    <location>
        <begin position="25"/>
        <end position="2263"/>
    </location>
</feature>
<dbReference type="GO" id="GO:0016020">
    <property type="term" value="C:membrane"/>
    <property type="evidence" value="ECO:0007669"/>
    <property type="project" value="InterPro"/>
</dbReference>
<reference evidence="7 8" key="1">
    <citation type="submission" date="2019-07" db="EMBL/GenBank/DDBJ databases">
        <title>Whole genome shotgun sequence of Brevifollis gellanilyticus NBRC 108608.</title>
        <authorList>
            <person name="Hosoyama A."/>
            <person name="Uohara A."/>
            <person name="Ohji S."/>
            <person name="Ichikawa N."/>
        </authorList>
    </citation>
    <scope>NUCLEOTIDE SEQUENCE [LARGE SCALE GENOMIC DNA]</scope>
    <source>
        <strain evidence="7 8">NBRC 108608</strain>
    </source>
</reference>
<feature type="domain" description="Ig-like" evidence="5">
    <location>
        <begin position="2084"/>
        <end position="2161"/>
    </location>
</feature>
<dbReference type="InterPro" id="IPR029000">
    <property type="entry name" value="Cyclophilin-like_dom_sf"/>
</dbReference>
<dbReference type="SMART" id="SM00408">
    <property type="entry name" value="IGc2"/>
    <property type="match status" value="4"/>
</dbReference>
<dbReference type="InterPro" id="IPR007110">
    <property type="entry name" value="Ig-like_dom"/>
</dbReference>
<dbReference type="Pfam" id="PF05345">
    <property type="entry name" value="He_PIG"/>
    <property type="match status" value="2"/>
</dbReference>
<evidence type="ECO:0000259" key="6">
    <source>
        <dbReference type="PROSITE" id="PS50853"/>
    </source>
</evidence>
<protein>
    <recommendedName>
        <fullName evidence="9">Staphylococcus aureus surface protein A</fullName>
    </recommendedName>
</protein>
<evidence type="ECO:0000256" key="2">
    <source>
        <dbReference type="SAM" id="MobiDB-lite"/>
    </source>
</evidence>
<evidence type="ECO:0000256" key="1">
    <source>
        <dbReference type="ARBA" id="ARBA00022737"/>
    </source>
</evidence>
<dbReference type="EMBL" id="BKAG01000007">
    <property type="protein sequence ID" value="GEP42010.1"/>
    <property type="molecule type" value="Genomic_DNA"/>
</dbReference>
<keyword evidence="8" id="KW-1185">Reference proteome</keyword>
<dbReference type="SUPFAM" id="SSF50891">
    <property type="entry name" value="Cyclophilin-like"/>
    <property type="match status" value="1"/>
</dbReference>
<keyword evidence="1" id="KW-0677">Repeat</keyword>
<dbReference type="InterPro" id="IPR013783">
    <property type="entry name" value="Ig-like_fold"/>
</dbReference>
<evidence type="ECO:0000313" key="8">
    <source>
        <dbReference type="Proteomes" id="UP000321577"/>
    </source>
</evidence>
<accession>A0A512M5K2</accession>
<feature type="domain" description="Ig-like" evidence="5">
    <location>
        <begin position="1120"/>
        <end position="1189"/>
    </location>
</feature>
<dbReference type="InterPro" id="IPR050964">
    <property type="entry name" value="Striated_Muscle_Regulatory"/>
</dbReference>
<dbReference type="InterPro" id="IPR002130">
    <property type="entry name" value="Cyclophilin-type_PPIase_dom"/>
</dbReference>
<sequence length="2263" mass="237370">MPSAFLRHLFLALLFSVTATSLRATPPMAPSNGTFTHTHYGVPFVGNGTIAAPQVPANSRHTWHLTWQDNATDEESYIVLVRYGSAGPFSTFGILPANSTSHTFSISNLVTHLTIPVQFKIEAWKYNGGVAESSVLTMNTVMPKPATAGQQSYSAPASITPPVFLDLDPGNATNLSDGRIKLDWPDTNNAEMGYEVQIREAKSGMVEADWYSIGNLPCNSTSITLSNLYFRRDTVTRLQFIPGKRYQFRVRATRPGVQVDVDTAGNPVYAPATNFVETPAGTDGSQALQIPELKAPTNLDVSGASETQLRLTWTDNSDNETGYVIESRYITTGTPPAFTEFGTVGENTTSVLVPATQNAIAEFRIRAVFAYTPSSGPEIKLYSGYSTNDQASTNTFPPPSQLTATPSAGLSNTINLTWKDNSSTEYGFDIWVREWRPQPPPGTPYVEAPWKFARGVHANVTSVSVDSRHVGAVDSKGRPNDTNFSKLVPGTAYEFMVRAVADGETSVSAPSNVDPPYSSPVPSPNGTPRNGFTMPRLYHPAKVGQSFQYYLTTTPEVSRISWNASPLPPGLSFNSSTGIISGTPTQSGVFEVPLTASLAATSTAEAATPSAILTLRIVGLPAVPAVTSTIPNTTVGLNATAVINLENHFTDPGAEKAARLETSRGNIDIDLFATLAPEAVTNFLAYVNAGDYDNVAFHRLAYSNYGIPFVLQGGSMKVSTAPKNFTSVGKRQSPTNEPGVSNLRGTISAAKIGERTSVSDNGTVVTQSQPNNGNDDYYRDGNYGLVGLPNSATTDFFLNPTDNSGNLDNQNGGFTAYGRLTEASLTVLDQITLLPRGSYQDGLLNGSNVSLGDFPINAGSAPANMDNTKAVKIINARSIPLLTYTVNETSADKATVVVENNQLKITGLAAGTRSVIVTARDIDGNTVPQTFTINVSPGFQPPAITKHPASATVNVKANVTLSVTATGTALTYQWRRGGANIAGKTDSKLVLTNVQAGDSGVYDVVVTAGGQSVVSTAATLAVRVPADITTSLPNELLVAVGQPIHLPLTATGSPAPTVTWRRGTTVIKGQTNQYLYIQSATLADAGVYTATAVNGSTDKSNACTVLVVDKGTTNVAAAPGKPVKLTAPAAGPFVSYSWRKGGQQINQAGITGTDKAVLSFASAEAGATGSSGNYTCVLTPPGSLPVTISGTMHLAVASAPQLSPMTGEDAPPNGYVGDGYTYALPYSANDEYMPSSFSVTGLPPGLTLNTATGVISGRPTKAGSYTITAKASNPTGTSAPVSGTIRIVAPEAAGAGTYVGIVNPAWTVNDGRGGRVDLTVTDSSAWSAKLQLGKEVYNLKGTIIISVSSVSGATSLVYSSGVNFTSKAGKPLTLYFELNPSNGDVTGYMSSSTELVEVNGYRLVWSPTRYPCTFAGLFNVALTLAADHLAQPEVPQGDGYMALSTSFAGMGTIAGRLPDGNTITSSAFVGRAGQTVLFQMLYKNTGSLIARMGITTPRDTNTADTVIRFNSYNGSARWIKDKQPATERNYQPGFSSTLLNLRGWAYQPPKAEITPVVMNLPGVAGNARLEFNEGGLAGASRDPDITFRLTNANLADFTGASNTAKVTLKVSPATGAYSGTFELDDNGFKRPVTFQGLIIPEIAAIPGLDAFSVTANGSTTAVAAQPGRAASPSRGAGYFLLDRLPVPPSTKSVSLLSGSARLGAPGLTVTTQPVSQTVNPGASLSFTCAAEGGLGAPPTITYQWRRNGINIANATTPTLSLTNVQQVSEGEFDCVIRKNTVIPAAEGIPAQTFLDTGVTTTQIATLAVNDPVSDISILQNPARNTLLTGTVVTLTAEHKGTAPFTYQWRRNGTDIDGATGPSHTTGPLNNDNAGNYTVLVKNGVSTDGLLSPTKTLSHDNPVSAVAISRTPSSTKVGAGTPLIFKAVVIGSNPVFQWLKNDIPISAATGSTFTIPTVATTDQGLYKVQVLNYVTDVPIVSSELPLVVTNDIRNVIITKDFAGEALATNTSATLTINADSSDTAFSYQWRRNEVDIPGETSKTLSVNSASTVTVDNPDRYDVLISNTLIPEGVLSAPFVLRVAEPVSNVVISSSPSPENVKQGDNVTLSVSALGTNLEYEWRKDGFAISSQTSSSYTISAFNSNQEGNYTVRVKNQVNAIVSSILELRANAPVTSASLSLTSPGSTTVAPGAPLTFNVSVTGGFGHSFQWRRGNEDIGSGTSSTLNTTAPTDPGSYIYSVDVNNAVSNSPVTSNSVTIIVNAEP</sequence>
<dbReference type="PROSITE" id="PS50072">
    <property type="entry name" value="CSA_PPIASE_2"/>
    <property type="match status" value="1"/>
</dbReference>
<dbReference type="SMART" id="SM00060">
    <property type="entry name" value="FN3"/>
    <property type="match status" value="4"/>
</dbReference>
<dbReference type="Gene3D" id="2.60.40.10">
    <property type="entry name" value="Immunoglobulins"/>
    <property type="match status" value="14"/>
</dbReference>
<dbReference type="InterPro" id="IPR003598">
    <property type="entry name" value="Ig_sub2"/>
</dbReference>
<evidence type="ECO:0000313" key="7">
    <source>
        <dbReference type="EMBL" id="GEP42010.1"/>
    </source>
</evidence>
<dbReference type="SMART" id="SM00409">
    <property type="entry name" value="IG"/>
    <property type="match status" value="7"/>
</dbReference>
<dbReference type="PANTHER" id="PTHR13817">
    <property type="entry name" value="TITIN"/>
    <property type="match status" value="1"/>
</dbReference>
<feature type="signal peptide" evidence="3">
    <location>
        <begin position="1"/>
        <end position="24"/>
    </location>
</feature>
<dbReference type="SUPFAM" id="SSF49265">
    <property type="entry name" value="Fibronectin type III"/>
    <property type="match status" value="2"/>
</dbReference>
<dbReference type="GO" id="GO:0005509">
    <property type="term" value="F:calcium ion binding"/>
    <property type="evidence" value="ECO:0007669"/>
    <property type="project" value="InterPro"/>
</dbReference>
<gene>
    <name evidence="7" type="ORF">BGE01nite_13010</name>
</gene>
<proteinExistence type="predicted"/>
<dbReference type="PROSITE" id="PS50835">
    <property type="entry name" value="IG_LIKE"/>
    <property type="match status" value="5"/>
</dbReference>
<feature type="region of interest" description="Disordered" evidence="2">
    <location>
        <begin position="506"/>
        <end position="533"/>
    </location>
</feature>
<comment type="caution">
    <text evidence="7">The sequence shown here is derived from an EMBL/GenBank/DDBJ whole genome shotgun (WGS) entry which is preliminary data.</text>
</comment>
<dbReference type="RefSeq" id="WP_146849618.1">
    <property type="nucleotide sequence ID" value="NZ_BKAG01000007.1"/>
</dbReference>
<dbReference type="InterPro" id="IPR036179">
    <property type="entry name" value="Ig-like_dom_sf"/>
</dbReference>
<evidence type="ECO:0000259" key="5">
    <source>
        <dbReference type="PROSITE" id="PS50835"/>
    </source>
</evidence>
<feature type="domain" description="Fibronectin type-III" evidence="6">
    <location>
        <begin position="398"/>
        <end position="521"/>
    </location>
</feature>
<dbReference type="Proteomes" id="UP000321577">
    <property type="component" value="Unassembled WGS sequence"/>
</dbReference>
<dbReference type="InterPro" id="IPR003599">
    <property type="entry name" value="Ig_sub"/>
</dbReference>
<dbReference type="InterPro" id="IPR036116">
    <property type="entry name" value="FN3_sf"/>
</dbReference>
<evidence type="ECO:0000256" key="3">
    <source>
        <dbReference type="SAM" id="SignalP"/>
    </source>
</evidence>